<protein>
    <recommendedName>
        <fullName evidence="1">F-box domain-containing protein</fullName>
    </recommendedName>
</protein>
<dbReference type="Proteomes" id="UP000234254">
    <property type="component" value="Unassembled WGS sequence"/>
</dbReference>
<dbReference type="VEuPathDB" id="FungiDB:P168DRAFT_306497"/>
<reference evidence="2" key="1">
    <citation type="submission" date="2016-12" db="EMBL/GenBank/DDBJ databases">
        <title>The genomes of Aspergillus section Nigri reveals drivers in fungal speciation.</title>
        <authorList>
            <consortium name="DOE Joint Genome Institute"/>
            <person name="Vesth T.C."/>
            <person name="Nybo J."/>
            <person name="Theobald S."/>
            <person name="Brandl J."/>
            <person name="Frisvad J.C."/>
            <person name="Nielsen K.F."/>
            <person name="Lyhne E.K."/>
            <person name="Kogle M.E."/>
            <person name="Kuo A."/>
            <person name="Riley R."/>
            <person name="Clum A."/>
            <person name="Nolan M."/>
            <person name="Lipzen A."/>
            <person name="Salamov A."/>
            <person name="Henrissat B."/>
            <person name="Wiebenga A."/>
            <person name="De vries R.P."/>
            <person name="Grigoriev I.V."/>
            <person name="Mortensen U.H."/>
            <person name="Andersen M.R."/>
            <person name="Baker S.E."/>
        </authorList>
    </citation>
    <scope>NUCLEOTIDE SEQUENCE</scope>
    <source>
        <strain evidence="2">IBT 28561</strain>
    </source>
</reference>
<dbReference type="SUPFAM" id="SSF81383">
    <property type="entry name" value="F-box domain"/>
    <property type="match status" value="1"/>
</dbReference>
<dbReference type="InterPro" id="IPR032675">
    <property type="entry name" value="LRR_dom_sf"/>
</dbReference>
<dbReference type="GeneID" id="36546558"/>
<organism evidence="2 3">
    <name type="scientific">Aspergillus campestris (strain IBT 28561)</name>
    <dbReference type="NCBI Taxonomy" id="1392248"/>
    <lineage>
        <taxon>Eukaryota</taxon>
        <taxon>Fungi</taxon>
        <taxon>Dikarya</taxon>
        <taxon>Ascomycota</taxon>
        <taxon>Pezizomycotina</taxon>
        <taxon>Eurotiomycetes</taxon>
        <taxon>Eurotiomycetidae</taxon>
        <taxon>Eurotiales</taxon>
        <taxon>Aspergillaceae</taxon>
        <taxon>Aspergillus</taxon>
        <taxon>Aspergillus subgen. Circumdati</taxon>
    </lineage>
</organism>
<gene>
    <name evidence="2" type="ORF">P168DRAFT_306497</name>
</gene>
<proteinExistence type="predicted"/>
<accession>A0A2I1CXL7</accession>
<dbReference type="Gene3D" id="3.80.10.10">
    <property type="entry name" value="Ribonuclease Inhibitor"/>
    <property type="match status" value="1"/>
</dbReference>
<evidence type="ECO:0000313" key="2">
    <source>
        <dbReference type="EMBL" id="PKY02363.1"/>
    </source>
</evidence>
<evidence type="ECO:0000259" key="1">
    <source>
        <dbReference type="PROSITE" id="PS50181"/>
    </source>
</evidence>
<dbReference type="OrthoDB" id="3886018at2759"/>
<sequence length="499" mass="56599">MTWSHLPSEVLETIVTYLDLASIKALRLVDRELSVRCLGPHFVRHVRASTDLTRDNLASLDALGRNPVLRQHVHDLTILAVYYAADEANVRLGRRPSPNDWREWEWPAPNLESDVEWLEKQRTAQEELPSEDVIDSLTRTLQRFKSTSLKRITLDVSVVLGPGMRTNTRHGVWLETWTTASKVYKMTMAAVARSGIEITHLDIYRQPPNCAVFLSNYTQIGGLDWKAIGTTLQNLQLSLCTDIDDGAWEWEYGRETSSKVIDRTFGHVVELPRGNKPQAVPGLIQLLQATPNLRHLDLHLYRFPVNFDEYHSIVTALADQVTLPHLQSFALSGFPVIESSLLRFLSTHASLESLTLQEVHIVQGTWTPIFTYINNMASLTKVHLDSLWWNVGAAPPSDDAGPIAAPKKLVNLHTTWDEQDPITPSKRFPQDGGDHFFAGPGNYVVHRRSFHQEDIRRGLEFRPTPKLGMGSARRNAWKNHRHQTYGPPEFNLLVPPRRG</sequence>
<dbReference type="AlphaFoldDB" id="A0A2I1CXL7"/>
<feature type="domain" description="F-box" evidence="1">
    <location>
        <begin position="1"/>
        <end position="33"/>
    </location>
</feature>
<dbReference type="PROSITE" id="PS50181">
    <property type="entry name" value="FBOX"/>
    <property type="match status" value="1"/>
</dbReference>
<dbReference type="InterPro" id="IPR036047">
    <property type="entry name" value="F-box-like_dom_sf"/>
</dbReference>
<dbReference type="RefSeq" id="XP_024690957.1">
    <property type="nucleotide sequence ID" value="XM_024839034.1"/>
</dbReference>
<evidence type="ECO:0000313" key="3">
    <source>
        <dbReference type="Proteomes" id="UP000234254"/>
    </source>
</evidence>
<dbReference type="EMBL" id="MSFM01000010">
    <property type="protein sequence ID" value="PKY02363.1"/>
    <property type="molecule type" value="Genomic_DNA"/>
</dbReference>
<comment type="caution">
    <text evidence="2">The sequence shown here is derived from an EMBL/GenBank/DDBJ whole genome shotgun (WGS) entry which is preliminary data.</text>
</comment>
<dbReference type="SUPFAM" id="SSF52047">
    <property type="entry name" value="RNI-like"/>
    <property type="match status" value="1"/>
</dbReference>
<name>A0A2I1CXL7_ASPC2</name>
<keyword evidence="3" id="KW-1185">Reference proteome</keyword>
<dbReference type="InterPro" id="IPR001810">
    <property type="entry name" value="F-box_dom"/>
</dbReference>